<dbReference type="InterPro" id="IPR001841">
    <property type="entry name" value="Znf_RING"/>
</dbReference>
<protein>
    <recommendedName>
        <fullName evidence="3">RING-type domain-containing protein</fullName>
    </recommendedName>
</protein>
<evidence type="ECO:0000313" key="4">
    <source>
        <dbReference type="EMBL" id="KAG6658218.1"/>
    </source>
</evidence>
<dbReference type="GO" id="GO:0016567">
    <property type="term" value="P:protein ubiquitination"/>
    <property type="evidence" value="ECO:0007669"/>
    <property type="project" value="TreeGrafter"/>
</dbReference>
<keyword evidence="1" id="KW-0479">Metal-binding</keyword>
<dbReference type="PANTHER" id="PTHR45676">
    <property type="entry name" value="RING-H2 FINGER PROTEIN ATL51-RELATED"/>
    <property type="match status" value="1"/>
</dbReference>
<dbReference type="SMART" id="SM00184">
    <property type="entry name" value="RING"/>
    <property type="match status" value="1"/>
</dbReference>
<keyword evidence="2" id="KW-1133">Transmembrane helix</keyword>
<evidence type="ECO:0000259" key="3">
    <source>
        <dbReference type="PROSITE" id="PS50089"/>
    </source>
</evidence>
<evidence type="ECO:0000313" key="5">
    <source>
        <dbReference type="Proteomes" id="UP000811609"/>
    </source>
</evidence>
<dbReference type="AlphaFoldDB" id="A0A8T1QT97"/>
<keyword evidence="2" id="KW-0812">Transmembrane</keyword>
<keyword evidence="1" id="KW-0862">Zinc</keyword>
<feature type="domain" description="RING-type" evidence="3">
    <location>
        <begin position="114"/>
        <end position="156"/>
    </location>
</feature>
<dbReference type="EMBL" id="CM031812">
    <property type="protein sequence ID" value="KAG6658218.1"/>
    <property type="molecule type" value="Genomic_DNA"/>
</dbReference>
<keyword evidence="2" id="KW-0472">Membrane</keyword>
<comment type="caution">
    <text evidence="4">The sequence shown here is derived from an EMBL/GenBank/DDBJ whole genome shotgun (WGS) entry which is preliminary data.</text>
</comment>
<keyword evidence="5" id="KW-1185">Reference proteome</keyword>
<sequence>MGDAPSPFPQPHPLPPPKSNLPTLYYGLVVIGTAALLLAIYNILIIRWCTHSRSQRRLPRQGQLAEISTTEIRENPSRYLLCSFKYKKGGGGVEQQQEQEQEHEDGEDLNDCECAVCLSGFEEGEELRKLLRCKHSFHAPCIDMWLHSHSDCPLCRAPVGWQCQRHVVYTQQGNFILITLRVMWWAKKEQTTGGKASLCLCLC</sequence>
<feature type="transmembrane region" description="Helical" evidence="2">
    <location>
        <begin position="24"/>
        <end position="50"/>
    </location>
</feature>
<reference evidence="4" key="1">
    <citation type="submission" date="2020-12" db="EMBL/GenBank/DDBJ databases">
        <title>WGS assembly of Carya illinoinensis cv. Pawnee.</title>
        <authorList>
            <person name="Platts A."/>
            <person name="Shu S."/>
            <person name="Wright S."/>
            <person name="Barry K."/>
            <person name="Edger P."/>
            <person name="Pires J.C."/>
            <person name="Schmutz J."/>
        </authorList>
    </citation>
    <scope>NUCLEOTIDE SEQUENCE</scope>
    <source>
        <tissue evidence="4">Leaf</tissue>
    </source>
</reference>
<evidence type="ECO:0000256" key="1">
    <source>
        <dbReference type="PROSITE-ProRule" id="PRU00175"/>
    </source>
</evidence>
<dbReference type="GO" id="GO:0008270">
    <property type="term" value="F:zinc ion binding"/>
    <property type="evidence" value="ECO:0007669"/>
    <property type="project" value="UniProtKB-KW"/>
</dbReference>
<name>A0A8T1QT97_CARIL</name>
<evidence type="ECO:0000256" key="2">
    <source>
        <dbReference type="SAM" id="Phobius"/>
    </source>
</evidence>
<dbReference type="Pfam" id="PF13639">
    <property type="entry name" value="zf-RING_2"/>
    <property type="match status" value="1"/>
</dbReference>
<dbReference type="PROSITE" id="PS50089">
    <property type="entry name" value="ZF_RING_2"/>
    <property type="match status" value="1"/>
</dbReference>
<organism evidence="4 5">
    <name type="scientific">Carya illinoinensis</name>
    <name type="common">Pecan</name>
    <dbReference type="NCBI Taxonomy" id="32201"/>
    <lineage>
        <taxon>Eukaryota</taxon>
        <taxon>Viridiplantae</taxon>
        <taxon>Streptophyta</taxon>
        <taxon>Embryophyta</taxon>
        <taxon>Tracheophyta</taxon>
        <taxon>Spermatophyta</taxon>
        <taxon>Magnoliopsida</taxon>
        <taxon>eudicotyledons</taxon>
        <taxon>Gunneridae</taxon>
        <taxon>Pentapetalae</taxon>
        <taxon>rosids</taxon>
        <taxon>fabids</taxon>
        <taxon>Fagales</taxon>
        <taxon>Juglandaceae</taxon>
        <taxon>Carya</taxon>
    </lineage>
</organism>
<accession>A0A8T1QT97</accession>
<dbReference type="Proteomes" id="UP000811609">
    <property type="component" value="Chromosome 4"/>
</dbReference>
<proteinExistence type="predicted"/>
<gene>
    <name evidence="4" type="ORF">CIPAW_04G145700</name>
</gene>
<dbReference type="PANTHER" id="PTHR45676:SF84">
    <property type="entry name" value="RING-TYPE DOMAIN-CONTAINING PROTEIN"/>
    <property type="match status" value="1"/>
</dbReference>
<keyword evidence="1" id="KW-0863">Zinc-finger</keyword>
<dbReference type="CDD" id="cd16461">
    <property type="entry name" value="RING-H2_EL5-like"/>
    <property type="match status" value="1"/>
</dbReference>